<evidence type="ECO:0000259" key="6">
    <source>
        <dbReference type="PROSITE" id="PS01124"/>
    </source>
</evidence>
<evidence type="ECO:0000313" key="8">
    <source>
        <dbReference type="Proteomes" id="UP000559010"/>
    </source>
</evidence>
<dbReference type="PANTHER" id="PTHR43280:SF28">
    <property type="entry name" value="HTH-TYPE TRANSCRIPTIONAL ACTIVATOR RHAS"/>
    <property type="match status" value="1"/>
</dbReference>
<dbReference type="InterPro" id="IPR018060">
    <property type="entry name" value="HTH_AraC"/>
</dbReference>
<dbReference type="EMBL" id="JABBNU010000016">
    <property type="protein sequence ID" value="NMM50807.1"/>
    <property type="molecule type" value="Genomic_DNA"/>
</dbReference>
<dbReference type="SMART" id="SM00342">
    <property type="entry name" value="HTH_ARAC"/>
    <property type="match status" value="1"/>
</dbReference>
<evidence type="ECO:0000256" key="1">
    <source>
        <dbReference type="ARBA" id="ARBA00023015"/>
    </source>
</evidence>
<dbReference type="PROSITE" id="PS50005">
    <property type="entry name" value="TPR"/>
    <property type="match status" value="2"/>
</dbReference>
<dbReference type="SUPFAM" id="SSF48452">
    <property type="entry name" value="TPR-like"/>
    <property type="match status" value="2"/>
</dbReference>
<dbReference type="PANTHER" id="PTHR43280">
    <property type="entry name" value="ARAC-FAMILY TRANSCRIPTIONAL REGULATOR"/>
    <property type="match status" value="1"/>
</dbReference>
<feature type="transmembrane region" description="Helical" evidence="5">
    <location>
        <begin position="133"/>
        <end position="153"/>
    </location>
</feature>
<dbReference type="Gene3D" id="1.25.40.10">
    <property type="entry name" value="Tetratricopeptide repeat domain"/>
    <property type="match status" value="2"/>
</dbReference>
<evidence type="ECO:0000256" key="3">
    <source>
        <dbReference type="ARBA" id="ARBA00023163"/>
    </source>
</evidence>
<organism evidence="7 8">
    <name type="scientific">Marinigracilibium pacificum</name>
    <dbReference type="NCBI Taxonomy" id="2729599"/>
    <lineage>
        <taxon>Bacteria</taxon>
        <taxon>Pseudomonadati</taxon>
        <taxon>Bacteroidota</taxon>
        <taxon>Cytophagia</taxon>
        <taxon>Cytophagales</taxon>
        <taxon>Flammeovirgaceae</taxon>
        <taxon>Marinigracilibium</taxon>
    </lineage>
</organism>
<accession>A0A848J2I1</accession>
<comment type="caution">
    <text evidence="7">The sequence shown here is derived from an EMBL/GenBank/DDBJ whole genome shotgun (WGS) entry which is preliminary data.</text>
</comment>
<reference evidence="7 8" key="1">
    <citation type="submission" date="2020-04" db="EMBL/GenBank/DDBJ databases">
        <title>Flammeovirgaceae bacterium KN852 isolated from deep sea.</title>
        <authorList>
            <person name="Zhang D.-C."/>
        </authorList>
    </citation>
    <scope>NUCLEOTIDE SEQUENCE [LARGE SCALE GENOMIC DNA]</scope>
    <source>
        <strain evidence="7 8">KN852</strain>
    </source>
</reference>
<dbReference type="GO" id="GO:0003700">
    <property type="term" value="F:DNA-binding transcription factor activity"/>
    <property type="evidence" value="ECO:0007669"/>
    <property type="project" value="InterPro"/>
</dbReference>
<feature type="repeat" description="TPR" evidence="4">
    <location>
        <begin position="387"/>
        <end position="420"/>
    </location>
</feature>
<evidence type="ECO:0000256" key="5">
    <source>
        <dbReference type="SAM" id="Phobius"/>
    </source>
</evidence>
<dbReference type="SUPFAM" id="SSF46689">
    <property type="entry name" value="Homeodomain-like"/>
    <property type="match status" value="1"/>
</dbReference>
<keyword evidence="1" id="KW-0805">Transcription regulation</keyword>
<dbReference type="Proteomes" id="UP000559010">
    <property type="component" value="Unassembled WGS sequence"/>
</dbReference>
<dbReference type="InterPro" id="IPR009057">
    <property type="entry name" value="Homeodomain-like_sf"/>
</dbReference>
<keyword evidence="5" id="KW-1133">Transmembrane helix</keyword>
<dbReference type="GO" id="GO:0043565">
    <property type="term" value="F:sequence-specific DNA binding"/>
    <property type="evidence" value="ECO:0007669"/>
    <property type="project" value="InterPro"/>
</dbReference>
<dbReference type="RefSeq" id="WP_169685173.1">
    <property type="nucleotide sequence ID" value="NZ_JABBNU010000016.1"/>
</dbReference>
<keyword evidence="5" id="KW-0472">Membrane</keyword>
<dbReference type="Pfam" id="PF13181">
    <property type="entry name" value="TPR_8"/>
    <property type="match status" value="1"/>
</dbReference>
<dbReference type="InterPro" id="IPR019734">
    <property type="entry name" value="TPR_rpt"/>
</dbReference>
<dbReference type="Pfam" id="PF12833">
    <property type="entry name" value="HTH_18"/>
    <property type="match status" value="1"/>
</dbReference>
<dbReference type="SMART" id="SM00028">
    <property type="entry name" value="TPR"/>
    <property type="match status" value="2"/>
</dbReference>
<keyword evidence="8" id="KW-1185">Reference proteome</keyword>
<evidence type="ECO:0000256" key="2">
    <source>
        <dbReference type="ARBA" id="ARBA00023125"/>
    </source>
</evidence>
<keyword evidence="3" id="KW-0804">Transcription</keyword>
<feature type="domain" description="HTH araC/xylS-type" evidence="6">
    <location>
        <begin position="13"/>
        <end position="112"/>
    </location>
</feature>
<dbReference type="Gene3D" id="1.10.10.60">
    <property type="entry name" value="Homeodomain-like"/>
    <property type="match status" value="2"/>
</dbReference>
<evidence type="ECO:0000256" key="4">
    <source>
        <dbReference type="PROSITE-ProRule" id="PRU00339"/>
    </source>
</evidence>
<evidence type="ECO:0000313" key="7">
    <source>
        <dbReference type="EMBL" id="NMM50807.1"/>
    </source>
</evidence>
<feature type="repeat" description="TPR" evidence="4">
    <location>
        <begin position="462"/>
        <end position="495"/>
    </location>
</feature>
<protein>
    <submittedName>
        <fullName evidence="7">Helix-turn-helix domain-containing protein</fullName>
    </submittedName>
</protein>
<proteinExistence type="predicted"/>
<dbReference type="PRINTS" id="PR00032">
    <property type="entry name" value="HTHARAC"/>
</dbReference>
<keyword evidence="2" id="KW-0238">DNA-binding</keyword>
<gene>
    <name evidence="7" type="ORF">HH304_20525</name>
</gene>
<dbReference type="InterPro" id="IPR011990">
    <property type="entry name" value="TPR-like_helical_dom_sf"/>
</dbReference>
<dbReference type="AlphaFoldDB" id="A0A848J2I1"/>
<dbReference type="Gene3D" id="3.40.50.10070">
    <property type="entry name" value="TolB, N-terminal domain"/>
    <property type="match status" value="1"/>
</dbReference>
<dbReference type="PROSITE" id="PS01124">
    <property type="entry name" value="HTH_ARAC_FAMILY_2"/>
    <property type="match status" value="1"/>
</dbReference>
<keyword evidence="5" id="KW-0812">Transmembrane</keyword>
<sequence>MSNTPIPEEEFIEEVESIILDNISDEQFGVSELAEALNMSRSNLLRKIKKCTNLSASQFIRQVRLNEGMKLLKQSSLTVSEVSYNVGFGSTSYFIKCFREHFGYVPGEARKEIADSTVVDSIEEPDSKLNKSYLWVGLISLLAVILVLGYVFIDKSVIGDETDIEKSIAVLPFKNESSDSSNLYFVNGLMESTLSNLQKVGDLRVVSRTSVEQFRNSSTSIPEIADELNVNYVLEGSGQKVNDRVLLNIKLINASNDQPIWTQQYNRKVVDIFTLQNEIAREITDAIKVIVRPNELEQIQKKPTENLVAYDYYLQALEPYHTRTREGLETAIPLFKKAVENDPQFALAYADLAISYFFLDVYQADKKYKEVINNYADKALLYDSKLAESLIAKALYYMNNKEYRLALPHMEKALEYNPNSAVVVQMLSDYYARIVPNTAKYLEYALKGIQLKAGANDSLTMSYTYLHLSNALIQSGFVDESIKYIDKSLAYDPNNYYSPYVKPLILFAKHHDLQQTQRDLGAIWRRDTTRLDILQEYAKMFYFQQKYDSAYYYYQKFVTAREVNGLEIYTHDDIKVGWVYEKMGNKEKAEELYSSYEKYCENDKSIYKSASLAVNYTRKGKYDEAIEQLKVFSNQENYQYWIILFFELDPIIQPLRSHPEYKKVVKKINDTFWKDHEKLKETLLKKDLI</sequence>
<name>A0A848J2I1_9BACT</name>
<dbReference type="InterPro" id="IPR020449">
    <property type="entry name" value="Tscrpt_reg_AraC-type_HTH"/>
</dbReference>
<keyword evidence="4" id="KW-0802">TPR repeat</keyword>